<proteinExistence type="predicted"/>
<dbReference type="EMBL" id="NHYE01004057">
    <property type="protein sequence ID" value="PPQ86498.1"/>
    <property type="molecule type" value="Genomic_DNA"/>
</dbReference>
<comment type="caution">
    <text evidence="4">The sequence shown here is derived from an EMBL/GenBank/DDBJ whole genome shotgun (WGS) entry which is preliminary data.</text>
</comment>
<dbReference type="OrthoDB" id="2527272at2759"/>
<dbReference type="AlphaFoldDB" id="A0A409X6S6"/>
<feature type="non-terminal residue" evidence="4">
    <location>
        <position position="1"/>
    </location>
</feature>
<dbReference type="InterPro" id="IPR041539">
    <property type="entry name" value="CxC5"/>
</dbReference>
<organism evidence="4 5">
    <name type="scientific">Gymnopilus dilepis</name>
    <dbReference type="NCBI Taxonomy" id="231916"/>
    <lineage>
        <taxon>Eukaryota</taxon>
        <taxon>Fungi</taxon>
        <taxon>Dikarya</taxon>
        <taxon>Basidiomycota</taxon>
        <taxon>Agaricomycotina</taxon>
        <taxon>Agaricomycetes</taxon>
        <taxon>Agaricomycetidae</taxon>
        <taxon>Agaricales</taxon>
        <taxon>Agaricineae</taxon>
        <taxon>Hymenogastraceae</taxon>
        <taxon>Gymnopilus</taxon>
    </lineage>
</organism>
<dbReference type="Pfam" id="PF18721">
    <property type="entry name" value="CxC6"/>
    <property type="match status" value="1"/>
</dbReference>
<feature type="domain" description="CxC6 like cysteine cluster associated with KDZ" evidence="3">
    <location>
        <begin position="234"/>
        <end position="299"/>
    </location>
</feature>
<dbReference type="Proteomes" id="UP000284706">
    <property type="component" value="Unassembled WGS sequence"/>
</dbReference>
<feature type="region of interest" description="Disordered" evidence="1">
    <location>
        <begin position="320"/>
        <end position="347"/>
    </location>
</feature>
<evidence type="ECO:0000256" key="1">
    <source>
        <dbReference type="SAM" id="MobiDB-lite"/>
    </source>
</evidence>
<evidence type="ECO:0000259" key="2">
    <source>
        <dbReference type="Pfam" id="PF18718"/>
    </source>
</evidence>
<evidence type="ECO:0000259" key="3">
    <source>
        <dbReference type="Pfam" id="PF18721"/>
    </source>
</evidence>
<feature type="domain" description="CxC5 like cysteine cluster associated with KDZ" evidence="2">
    <location>
        <begin position="7"/>
        <end position="86"/>
    </location>
</feature>
<gene>
    <name evidence="4" type="ORF">CVT26_008260</name>
</gene>
<reference evidence="4 5" key="1">
    <citation type="journal article" date="2018" name="Evol. Lett.">
        <title>Horizontal gene cluster transfer increased hallucinogenic mushroom diversity.</title>
        <authorList>
            <person name="Reynolds H.T."/>
            <person name="Vijayakumar V."/>
            <person name="Gluck-Thaler E."/>
            <person name="Korotkin H.B."/>
            <person name="Matheny P.B."/>
            <person name="Slot J.C."/>
        </authorList>
    </citation>
    <scope>NUCLEOTIDE SEQUENCE [LARGE SCALE GENOMIC DNA]</scope>
    <source>
        <strain evidence="4 5">SRW20</strain>
    </source>
</reference>
<evidence type="ECO:0000313" key="5">
    <source>
        <dbReference type="Proteomes" id="UP000284706"/>
    </source>
</evidence>
<dbReference type="STRING" id="231916.A0A409X6S6"/>
<sequence length="556" mass="63729">KENTVFYDVPVLTGRCSVCSTTYHGDRERFKHARYDLWNNCYLNSAKYLKVGQSVWVDRIFGQGVINGTYNFHASASAYMQYWNDSALAKGIQFRFSRRHIWQAFVQESIRMVASVNGDELSLPENTNISTVTKLAFQKLGQKGVLPIGLNHSCSACKQPHKADADIVGNDDPAAIVDADENENVPALVGEDAEVSAANTAQARQETQQRREQLDHTMDVDNNLNRKEDVEMIILDGIVMGPTHCSYDGCTEDLKNSRGGAFCWDHERNYGPLCRVKNCNNVKIANTQACQNHQAEWKKYKAEHSRAALGGVRRRLQRPDEHVPWQNYAQRAPRRHDNNDDDDEPPPRTHFFGPSRYYCVETICAPCGVVIAWTKFDKSESPTNILQFISDVYPHEQTRPAYICIDKACRVLRTAITHEERWGHLLETSRFIVDSYHYINHRVSDYLCRKFCNPAPLDGSAPNLVKTVVDKFGNRALARAFNTIACEQLNAWLGGFESILKRMTPGNFDWFLHVILLYHTIQVIQKQERKQLLVQLDEEEEMDEEEKNETVQHWRN</sequence>
<evidence type="ECO:0000313" key="4">
    <source>
        <dbReference type="EMBL" id="PPQ86498.1"/>
    </source>
</evidence>
<dbReference type="Pfam" id="PF18718">
    <property type="entry name" value="CxC5"/>
    <property type="match status" value="1"/>
</dbReference>
<name>A0A409X6S6_9AGAR</name>
<evidence type="ECO:0008006" key="6">
    <source>
        <dbReference type="Google" id="ProtNLM"/>
    </source>
</evidence>
<accession>A0A409X6S6</accession>
<dbReference type="InParanoid" id="A0A409X6S6"/>
<dbReference type="InterPro" id="IPR040898">
    <property type="entry name" value="CxC6"/>
</dbReference>
<protein>
    <recommendedName>
        <fullName evidence="6">CxC6 like cysteine cluster associated with KDZ domain-containing protein</fullName>
    </recommendedName>
</protein>
<keyword evidence="5" id="KW-1185">Reference proteome</keyword>